<keyword evidence="6 11" id="KW-0375">Hydrogen ion transport</keyword>
<accession>A0A1S6IPG8</accession>
<dbReference type="CDD" id="cd12151">
    <property type="entry name" value="F1-ATPase_gamma"/>
    <property type="match status" value="1"/>
</dbReference>
<keyword evidence="5 11" id="KW-1003">Cell membrane</keyword>
<dbReference type="AlphaFoldDB" id="A0A1S6IPG8"/>
<keyword evidence="10 11" id="KW-0066">ATP synthesis</keyword>
<dbReference type="GO" id="GO:0005886">
    <property type="term" value="C:plasma membrane"/>
    <property type="evidence" value="ECO:0007669"/>
    <property type="project" value="UniProtKB-SubCell"/>
</dbReference>
<evidence type="ECO:0000256" key="8">
    <source>
        <dbReference type="ARBA" id="ARBA00023136"/>
    </source>
</evidence>
<evidence type="ECO:0000256" key="6">
    <source>
        <dbReference type="ARBA" id="ARBA00022781"/>
    </source>
</evidence>
<organism evidence="12 13">
    <name type="scientific">Jeotgalibaca dankookensis</name>
    <dbReference type="NCBI Taxonomy" id="708126"/>
    <lineage>
        <taxon>Bacteria</taxon>
        <taxon>Bacillati</taxon>
        <taxon>Bacillota</taxon>
        <taxon>Bacilli</taxon>
        <taxon>Lactobacillales</taxon>
        <taxon>Carnobacteriaceae</taxon>
        <taxon>Jeotgalibaca</taxon>
    </lineage>
</organism>
<comment type="subunit">
    <text evidence="11">F-type ATPases have 2 components, CF(1) - the catalytic core - and CF(0) - the membrane proton channel. CF(1) has five subunits: alpha(3), beta(3), gamma(1), delta(1), epsilon(1). CF(0) has three main subunits: a, b and c.</text>
</comment>
<dbReference type="PANTHER" id="PTHR11693:SF22">
    <property type="entry name" value="ATP SYNTHASE SUBUNIT GAMMA, MITOCHONDRIAL"/>
    <property type="match status" value="1"/>
</dbReference>
<dbReference type="SUPFAM" id="SSF52943">
    <property type="entry name" value="ATP synthase (F1-ATPase), gamma subunit"/>
    <property type="match status" value="1"/>
</dbReference>
<dbReference type="InterPro" id="IPR000131">
    <property type="entry name" value="ATP_synth_F1_gsu"/>
</dbReference>
<proteinExistence type="inferred from homology"/>
<evidence type="ECO:0000256" key="3">
    <source>
        <dbReference type="ARBA" id="ARBA00007681"/>
    </source>
</evidence>
<dbReference type="Proteomes" id="UP000188993">
    <property type="component" value="Chromosome"/>
</dbReference>
<dbReference type="GO" id="GO:0042777">
    <property type="term" value="P:proton motive force-driven plasma membrane ATP synthesis"/>
    <property type="evidence" value="ECO:0007669"/>
    <property type="project" value="UniProtKB-UniRule"/>
</dbReference>
<evidence type="ECO:0000313" key="12">
    <source>
        <dbReference type="EMBL" id="AQS53465.1"/>
    </source>
</evidence>
<dbReference type="InterPro" id="IPR035968">
    <property type="entry name" value="ATP_synth_F1_ATPase_gsu"/>
</dbReference>
<dbReference type="Gene3D" id="3.40.1380.10">
    <property type="match status" value="1"/>
</dbReference>
<gene>
    <name evidence="11 12" type="primary">atpG</name>
    <name evidence="12" type="ORF">BW727_101097</name>
</gene>
<dbReference type="GO" id="GO:0045259">
    <property type="term" value="C:proton-transporting ATP synthase complex"/>
    <property type="evidence" value="ECO:0007669"/>
    <property type="project" value="UniProtKB-KW"/>
</dbReference>
<dbReference type="PANTHER" id="PTHR11693">
    <property type="entry name" value="ATP SYNTHASE GAMMA CHAIN"/>
    <property type="match status" value="1"/>
</dbReference>
<comment type="function">
    <text evidence="1 11">Produces ATP from ADP in the presence of a proton gradient across the membrane. The gamma chain is believed to be important in regulating ATPase activity and the flow of protons through the CF(0) complex.</text>
</comment>
<evidence type="ECO:0000256" key="2">
    <source>
        <dbReference type="ARBA" id="ARBA00004170"/>
    </source>
</evidence>
<evidence type="ECO:0000313" key="13">
    <source>
        <dbReference type="Proteomes" id="UP000188993"/>
    </source>
</evidence>
<sequence>MASSLIELKKRIASTKKTSQITNAMHLVSASKLNRSEEKVKRYQLYASKIREMVTHIAGGQLSLLEESGHAVAQSQQVINFHDLLIEREVKKTGYLIISTDQGLAGSYNSSIFKHARKMILDDHELPKEYMVITIGETLARDLEKSDIHVAHVVEDLKDQPSFGDVRDIVTLLVDYYRDGEFDELYVCYTHHINAMSSEFRAEKMLPLSDLDTSETQEYEVEYLFEPTEEDILEVLLPQYAESLIYGAIIDAKTSEHASRMLAMKSATDNAGDLIKRLSLQQNRMRQAAITQELTEIVSGASAQEEK</sequence>
<dbReference type="HAMAP" id="MF_00815">
    <property type="entry name" value="ATP_synth_gamma_bact"/>
    <property type="match status" value="1"/>
</dbReference>
<dbReference type="InterPro" id="IPR023632">
    <property type="entry name" value="ATP_synth_F1_gsu_CS"/>
</dbReference>
<evidence type="ECO:0000256" key="10">
    <source>
        <dbReference type="ARBA" id="ARBA00023310"/>
    </source>
</evidence>
<keyword evidence="4 11" id="KW-0813">Transport</keyword>
<dbReference type="NCBIfam" id="NF004147">
    <property type="entry name" value="PRK05621.2-1"/>
    <property type="match status" value="1"/>
</dbReference>
<protein>
    <recommendedName>
        <fullName evidence="11">ATP synthase gamma chain</fullName>
    </recommendedName>
    <alternativeName>
        <fullName evidence="11">ATP synthase F1 sector gamma subunit</fullName>
    </alternativeName>
    <alternativeName>
        <fullName evidence="11">F-ATPase gamma subunit</fullName>
    </alternativeName>
</protein>
<dbReference type="OrthoDB" id="9812769at2"/>
<evidence type="ECO:0000256" key="5">
    <source>
        <dbReference type="ARBA" id="ARBA00022475"/>
    </source>
</evidence>
<keyword evidence="7 11" id="KW-0406">Ion transport</keyword>
<dbReference type="RefSeq" id="WP_062469117.1">
    <property type="nucleotide sequence ID" value="NZ_BBYN01000010.1"/>
</dbReference>
<comment type="similarity">
    <text evidence="3 11">Belongs to the ATPase gamma chain family.</text>
</comment>
<evidence type="ECO:0000256" key="4">
    <source>
        <dbReference type="ARBA" id="ARBA00022448"/>
    </source>
</evidence>
<evidence type="ECO:0000256" key="1">
    <source>
        <dbReference type="ARBA" id="ARBA00003456"/>
    </source>
</evidence>
<dbReference type="STRING" id="708126.BW727_101097"/>
<dbReference type="PROSITE" id="PS00153">
    <property type="entry name" value="ATPASE_GAMMA"/>
    <property type="match status" value="1"/>
</dbReference>
<evidence type="ECO:0000256" key="7">
    <source>
        <dbReference type="ARBA" id="ARBA00023065"/>
    </source>
</evidence>
<dbReference type="GO" id="GO:0046933">
    <property type="term" value="F:proton-transporting ATP synthase activity, rotational mechanism"/>
    <property type="evidence" value="ECO:0007669"/>
    <property type="project" value="UniProtKB-UniRule"/>
</dbReference>
<dbReference type="Pfam" id="PF00231">
    <property type="entry name" value="ATP-synt"/>
    <property type="match status" value="1"/>
</dbReference>
<keyword evidence="8 11" id="KW-0472">Membrane</keyword>
<dbReference type="NCBIfam" id="TIGR01146">
    <property type="entry name" value="ATPsyn_F1gamma"/>
    <property type="match status" value="1"/>
</dbReference>
<dbReference type="KEGG" id="jda:BW727_101097"/>
<keyword evidence="9 11" id="KW-0139">CF(1)</keyword>
<evidence type="ECO:0000256" key="9">
    <source>
        <dbReference type="ARBA" id="ARBA00023196"/>
    </source>
</evidence>
<keyword evidence="13" id="KW-1185">Reference proteome</keyword>
<comment type="subcellular location">
    <subcellularLocation>
        <location evidence="11">Cell membrane</location>
        <topology evidence="11">Peripheral membrane protein</topology>
    </subcellularLocation>
    <subcellularLocation>
        <location evidence="2">Membrane</location>
        <topology evidence="2">Peripheral membrane protein</topology>
    </subcellularLocation>
</comment>
<dbReference type="Gene3D" id="1.10.287.80">
    <property type="entry name" value="ATP synthase, gamma subunit, helix hairpin domain"/>
    <property type="match status" value="1"/>
</dbReference>
<dbReference type="PRINTS" id="PR00126">
    <property type="entry name" value="ATPASEGAMMA"/>
</dbReference>
<reference evidence="12 13" key="1">
    <citation type="journal article" date="2014" name="Int. J. Syst. Evol. Microbiol.">
        <title>Jeotgalibaca dankookensis gen. nov., sp. nov., a member of the family Carnobacteriaceae, isolated from seujeot (Korean traditional food).</title>
        <authorList>
            <person name="Lee D.G."/>
            <person name="Trujillo M.E."/>
            <person name="Kang H."/>
            <person name="Ahn T.Y."/>
        </authorList>
    </citation>
    <scope>NUCLEOTIDE SEQUENCE [LARGE SCALE GENOMIC DNA]</scope>
    <source>
        <strain evidence="12 13">EX-07</strain>
    </source>
</reference>
<dbReference type="EMBL" id="CP019728">
    <property type="protein sequence ID" value="AQS53465.1"/>
    <property type="molecule type" value="Genomic_DNA"/>
</dbReference>
<evidence type="ECO:0000256" key="11">
    <source>
        <dbReference type="HAMAP-Rule" id="MF_00815"/>
    </source>
</evidence>
<name>A0A1S6IPG8_9LACT</name>
<dbReference type="GO" id="GO:0005524">
    <property type="term" value="F:ATP binding"/>
    <property type="evidence" value="ECO:0007669"/>
    <property type="project" value="UniProtKB-UniRule"/>
</dbReference>